<comment type="caution">
    <text evidence="2">The sequence shown here is derived from an EMBL/GenBank/DDBJ whole genome shotgun (WGS) entry which is preliminary data.</text>
</comment>
<keyword evidence="1" id="KW-0472">Membrane</keyword>
<evidence type="ECO:0000313" key="2">
    <source>
        <dbReference type="EMBL" id="MPL74331.1"/>
    </source>
</evidence>
<protein>
    <submittedName>
        <fullName evidence="2">Uncharacterized protein</fullName>
    </submittedName>
</protein>
<gene>
    <name evidence="2" type="ORF">SDC9_20142</name>
    <name evidence="3" type="ORF">SDC9_20203</name>
</gene>
<name>A0A644U5W8_9ZZZZ</name>
<dbReference type="AlphaFoldDB" id="A0A644U5W8"/>
<keyword evidence="1" id="KW-1133">Transmembrane helix</keyword>
<keyword evidence="1" id="KW-0812">Transmembrane</keyword>
<evidence type="ECO:0000313" key="3">
    <source>
        <dbReference type="EMBL" id="MPL74392.1"/>
    </source>
</evidence>
<feature type="transmembrane region" description="Helical" evidence="1">
    <location>
        <begin position="138"/>
        <end position="157"/>
    </location>
</feature>
<dbReference type="PROSITE" id="PS51257">
    <property type="entry name" value="PROKAR_LIPOPROTEIN"/>
    <property type="match status" value="1"/>
</dbReference>
<proteinExistence type="predicted"/>
<reference evidence="2" key="1">
    <citation type="submission" date="2019-08" db="EMBL/GenBank/DDBJ databases">
        <authorList>
            <person name="Kucharzyk K."/>
            <person name="Murdoch R.W."/>
            <person name="Higgins S."/>
            <person name="Loffler F."/>
        </authorList>
    </citation>
    <scope>NUCLEOTIDE SEQUENCE</scope>
</reference>
<evidence type="ECO:0000256" key="1">
    <source>
        <dbReference type="SAM" id="Phobius"/>
    </source>
</evidence>
<organism evidence="2">
    <name type="scientific">bioreactor metagenome</name>
    <dbReference type="NCBI Taxonomy" id="1076179"/>
    <lineage>
        <taxon>unclassified sequences</taxon>
        <taxon>metagenomes</taxon>
        <taxon>ecological metagenomes</taxon>
    </lineage>
</organism>
<accession>A0A644U5W8</accession>
<dbReference type="EMBL" id="VSSQ01000080">
    <property type="protein sequence ID" value="MPL74392.1"/>
    <property type="molecule type" value="Genomic_DNA"/>
</dbReference>
<dbReference type="EMBL" id="VSSQ01000080">
    <property type="protein sequence ID" value="MPL74331.1"/>
    <property type="molecule type" value="Genomic_DNA"/>
</dbReference>
<sequence>MKTITSLIILSIIMTGCGTSKRVVKTDTEIQSSIEKSKRDSTSSITALQSIVERVVSQVDLSQIRIITYYPTADSSGRQPVKEEILIDRNITTSVTDSEKNDITIEQSSGSVEQSKQDTQLKQGINVKEKKNGIPIKYYIIGFFIIAGVGYLTYRFIRHRFF</sequence>